<accession>A0A6A4RNT6</accession>
<dbReference type="PROSITE" id="PS50262">
    <property type="entry name" value="G_PROTEIN_RECEP_F1_2"/>
    <property type="match status" value="1"/>
</dbReference>
<reference evidence="10 11" key="1">
    <citation type="submission" date="2019-06" db="EMBL/GenBank/DDBJ databases">
        <title>Draft genomes of female and male turbot (Scophthalmus maximus).</title>
        <authorList>
            <person name="Xu H."/>
            <person name="Xu X.-W."/>
            <person name="Shao C."/>
            <person name="Chen S."/>
        </authorList>
    </citation>
    <scope>NUCLEOTIDE SEQUENCE [LARGE SCALE GENOMIC DNA]</scope>
    <source>
        <strain evidence="10">Ysfricsl-2016a</strain>
        <tissue evidence="10">Blood</tissue>
    </source>
</reference>
<comment type="subcellular location">
    <subcellularLocation>
        <location evidence="1">Cell membrane</location>
        <topology evidence="1">Multi-pass membrane protein</topology>
    </subcellularLocation>
</comment>
<evidence type="ECO:0000256" key="2">
    <source>
        <dbReference type="ARBA" id="ARBA00022475"/>
    </source>
</evidence>
<feature type="transmembrane region" description="Helical" evidence="8">
    <location>
        <begin position="42"/>
        <end position="65"/>
    </location>
</feature>
<evidence type="ECO:0000256" key="3">
    <source>
        <dbReference type="ARBA" id="ARBA00022692"/>
    </source>
</evidence>
<evidence type="ECO:0000256" key="5">
    <source>
        <dbReference type="ARBA" id="ARBA00023136"/>
    </source>
</evidence>
<evidence type="ECO:0000256" key="6">
    <source>
        <dbReference type="ARBA" id="ARBA00023170"/>
    </source>
</evidence>
<evidence type="ECO:0000256" key="4">
    <source>
        <dbReference type="ARBA" id="ARBA00022989"/>
    </source>
</evidence>
<evidence type="ECO:0000313" key="11">
    <source>
        <dbReference type="Proteomes" id="UP000438429"/>
    </source>
</evidence>
<dbReference type="PANTHER" id="PTHR24241:SF69">
    <property type="entry name" value="GONADOTROPIN-RELEASING HORMONE II RECEPTOR-RELATED"/>
    <property type="match status" value="1"/>
</dbReference>
<proteinExistence type="predicted"/>
<evidence type="ECO:0000256" key="8">
    <source>
        <dbReference type="SAM" id="Phobius"/>
    </source>
</evidence>
<dbReference type="Pfam" id="PF00001">
    <property type="entry name" value="7tm_1"/>
    <property type="match status" value="1"/>
</dbReference>
<feature type="domain" description="G-protein coupled receptors family 1 profile" evidence="9">
    <location>
        <begin position="1"/>
        <end position="62"/>
    </location>
</feature>
<evidence type="ECO:0000313" key="10">
    <source>
        <dbReference type="EMBL" id="KAF0021838.1"/>
    </source>
</evidence>
<protein>
    <recommendedName>
        <fullName evidence="9">G-protein coupled receptors family 1 profile domain-containing protein</fullName>
    </recommendedName>
</protein>
<gene>
    <name evidence="10" type="ORF">F2P81_025909</name>
</gene>
<keyword evidence="6" id="KW-0675">Receptor</keyword>
<dbReference type="GO" id="GO:0005886">
    <property type="term" value="C:plasma membrane"/>
    <property type="evidence" value="ECO:0007669"/>
    <property type="project" value="UniProtKB-SubCell"/>
</dbReference>
<feature type="region of interest" description="Disordered" evidence="7">
    <location>
        <begin position="125"/>
        <end position="165"/>
    </location>
</feature>
<dbReference type="EMBL" id="VEVO01001508">
    <property type="protein sequence ID" value="KAF0021838.1"/>
    <property type="molecule type" value="Genomic_DNA"/>
</dbReference>
<organism evidence="10 11">
    <name type="scientific">Scophthalmus maximus</name>
    <name type="common">Turbot</name>
    <name type="synonym">Psetta maxima</name>
    <dbReference type="NCBI Taxonomy" id="52904"/>
    <lineage>
        <taxon>Eukaryota</taxon>
        <taxon>Metazoa</taxon>
        <taxon>Chordata</taxon>
        <taxon>Craniata</taxon>
        <taxon>Vertebrata</taxon>
        <taxon>Euteleostomi</taxon>
        <taxon>Actinopterygii</taxon>
        <taxon>Neopterygii</taxon>
        <taxon>Teleostei</taxon>
        <taxon>Neoteleostei</taxon>
        <taxon>Acanthomorphata</taxon>
        <taxon>Carangaria</taxon>
        <taxon>Pleuronectiformes</taxon>
        <taxon>Pleuronectoidei</taxon>
        <taxon>Scophthalmidae</taxon>
        <taxon>Scophthalmus</taxon>
    </lineage>
</organism>
<evidence type="ECO:0000256" key="7">
    <source>
        <dbReference type="SAM" id="MobiDB-lite"/>
    </source>
</evidence>
<dbReference type="Proteomes" id="UP000438429">
    <property type="component" value="Unassembled WGS sequence"/>
</dbReference>
<keyword evidence="3 8" id="KW-0812">Transmembrane</keyword>
<keyword evidence="4 8" id="KW-1133">Transmembrane helix</keyword>
<dbReference type="GO" id="GO:0004930">
    <property type="term" value="F:G protein-coupled receptor activity"/>
    <property type="evidence" value="ECO:0007669"/>
    <property type="project" value="InterPro"/>
</dbReference>
<dbReference type="InterPro" id="IPR017452">
    <property type="entry name" value="GPCR_Rhodpsn_7TM"/>
</dbReference>
<dbReference type="PANTHER" id="PTHR24241">
    <property type="entry name" value="NEUROPEPTIDE RECEPTOR-RELATED G-PROTEIN COUPLED RECEPTOR"/>
    <property type="match status" value="1"/>
</dbReference>
<evidence type="ECO:0000259" key="9">
    <source>
        <dbReference type="PROSITE" id="PS50262"/>
    </source>
</evidence>
<sequence length="165" mass="18681">MRTLKMSIVIVLSFIICWTPYYLLGLWYWFFPDDLEGKVSHSLTHILFIFGLVNACLDPVIYGLFTIHCRKGLRRFFRNAPTASDLDNNTIVTGSFVCAANILPPNRAVSPACREKFVLCRGAHSKAESTSPGGSFLTADNNTERDLNQTRPHNYIQYEEEAKDS</sequence>
<keyword evidence="5 8" id="KW-0472">Membrane</keyword>
<dbReference type="SUPFAM" id="SSF81321">
    <property type="entry name" value="Family A G protein-coupled receptor-like"/>
    <property type="match status" value="1"/>
</dbReference>
<feature type="compositionally biased region" description="Polar residues" evidence="7">
    <location>
        <begin position="128"/>
        <end position="141"/>
    </location>
</feature>
<dbReference type="InterPro" id="IPR000276">
    <property type="entry name" value="GPCR_Rhodpsn"/>
</dbReference>
<dbReference type="PRINTS" id="PR00237">
    <property type="entry name" value="GPCRRHODOPSN"/>
</dbReference>
<evidence type="ECO:0000256" key="1">
    <source>
        <dbReference type="ARBA" id="ARBA00004651"/>
    </source>
</evidence>
<name>A0A6A4RNT6_SCOMX</name>
<dbReference type="AlphaFoldDB" id="A0A6A4RNT6"/>
<feature type="transmembrane region" description="Helical" evidence="8">
    <location>
        <begin position="7"/>
        <end position="30"/>
    </location>
</feature>
<keyword evidence="2" id="KW-1003">Cell membrane</keyword>
<dbReference type="Gene3D" id="1.20.1070.10">
    <property type="entry name" value="Rhodopsin 7-helix transmembrane proteins"/>
    <property type="match status" value="1"/>
</dbReference>
<dbReference type="GO" id="GO:0032870">
    <property type="term" value="P:cellular response to hormone stimulus"/>
    <property type="evidence" value="ECO:0007669"/>
    <property type="project" value="TreeGrafter"/>
</dbReference>
<dbReference type="GO" id="GO:0042277">
    <property type="term" value="F:peptide binding"/>
    <property type="evidence" value="ECO:0007669"/>
    <property type="project" value="TreeGrafter"/>
</dbReference>
<comment type="caution">
    <text evidence="10">The sequence shown here is derived from an EMBL/GenBank/DDBJ whole genome shotgun (WGS) entry which is preliminary data.</text>
</comment>